<reference evidence="1" key="1">
    <citation type="submission" date="2020-11" db="EMBL/GenBank/DDBJ databases">
        <title>Isolation and identification of active actinomycetes.</title>
        <authorList>
            <person name="Sun X."/>
        </authorList>
    </citation>
    <scope>NUCLEOTIDE SEQUENCE</scope>
    <source>
        <strain evidence="1">NEAU-A11</strain>
    </source>
</reference>
<evidence type="ECO:0008006" key="3">
    <source>
        <dbReference type="Google" id="ProtNLM"/>
    </source>
</evidence>
<protein>
    <recommendedName>
        <fullName evidence="3">Tail terminator</fullName>
    </recommendedName>
</protein>
<accession>A0A931C5W8</accession>
<dbReference type="AlphaFoldDB" id="A0A931C5W8"/>
<dbReference type="EMBL" id="JADQTO010000002">
    <property type="protein sequence ID" value="MBG0560726.1"/>
    <property type="molecule type" value="Genomic_DNA"/>
</dbReference>
<name>A0A931C5W8_9ACTN</name>
<gene>
    <name evidence="1" type="ORF">I4J89_04500</name>
</gene>
<keyword evidence="2" id="KW-1185">Reference proteome</keyword>
<evidence type="ECO:0000313" key="2">
    <source>
        <dbReference type="Proteomes" id="UP000598146"/>
    </source>
</evidence>
<comment type="caution">
    <text evidence="1">The sequence shown here is derived from an EMBL/GenBank/DDBJ whole genome shotgun (WGS) entry which is preliminary data.</text>
</comment>
<proteinExistence type="predicted"/>
<dbReference type="Proteomes" id="UP000598146">
    <property type="component" value="Unassembled WGS sequence"/>
</dbReference>
<sequence length="148" mass="15885">MAIGVGWTSRLLVGCAEHLHSAGVGVWRTSGIYTAGETAIVIRAIPPSPDQLITLASYPVASAPGLADVTEGLQIRVRGTKDPRVASDIGDAIFDLLDSAEGLRWGGIPIVQVWRQSYAPLGTDSSGRWEISHNYYVEAMRPTPNRTD</sequence>
<dbReference type="RefSeq" id="WP_196412529.1">
    <property type="nucleotide sequence ID" value="NZ_JADQTO010000002.1"/>
</dbReference>
<evidence type="ECO:0000313" key="1">
    <source>
        <dbReference type="EMBL" id="MBG0560726.1"/>
    </source>
</evidence>
<organism evidence="1 2">
    <name type="scientific">Actinoplanes aureus</name>
    <dbReference type="NCBI Taxonomy" id="2792083"/>
    <lineage>
        <taxon>Bacteria</taxon>
        <taxon>Bacillati</taxon>
        <taxon>Actinomycetota</taxon>
        <taxon>Actinomycetes</taxon>
        <taxon>Micromonosporales</taxon>
        <taxon>Micromonosporaceae</taxon>
        <taxon>Actinoplanes</taxon>
    </lineage>
</organism>
<dbReference type="Pfam" id="PF12691">
    <property type="entry name" value="Phage_tail_terminator_6"/>
    <property type="match status" value="1"/>
</dbReference>
<dbReference type="InterPro" id="IPR024411">
    <property type="entry name" value="Tail_terminator_phage"/>
</dbReference>